<dbReference type="GO" id="GO:0008033">
    <property type="term" value="P:tRNA processing"/>
    <property type="evidence" value="ECO:0007669"/>
    <property type="project" value="UniProtKB-KW"/>
</dbReference>
<dbReference type="PANTHER" id="PTHR47790">
    <property type="entry name" value="TRNA/TMRNA (URACIL-C(5))-METHYLTRANSFERASE"/>
    <property type="match status" value="1"/>
</dbReference>
<dbReference type="InterPro" id="IPR029063">
    <property type="entry name" value="SAM-dependent_MTases_sf"/>
</dbReference>
<accession>A0A4U2Z7Q1</accession>
<feature type="active site" description="Nucleophile" evidence="5">
    <location>
        <position position="326"/>
    </location>
</feature>
<keyword evidence="2 5" id="KW-0808">Transferase</keyword>
<dbReference type="GO" id="GO:0030697">
    <property type="term" value="F:tRNA (uracil(54)-C5)-methyltransferase activity, S-adenosyl methionine-dependent"/>
    <property type="evidence" value="ECO:0007669"/>
    <property type="project" value="UniProtKB-EC"/>
</dbReference>
<sequence length="372" mass="42713">MNCKYFGECGACRVYEDGYEHQLSLKADINQDRFRPYYDGVISLFRSPESHYRSRSEFKIWHTDDDIHYAMNRIDKSGVLLIDECPQVSEPIAALMPKLLDAIKKHDIGFKLFGADFLSSTRGETVVSLLYHRKLDEQWREIVQSIASELGVYIIGRSRGQKLVVGQDYVTEHLDVDGMEFRFNYIENSFTQPNSKVNEQMLSWALKNLPKSESDLLELYCGAGNFTIPFSLKFRKVLATEISKSSINAAKVNMKLNSVNNIEFVRMSVEEFVQALDGVREFNRMRDVDIKSYDIKTIFVDPPRSGMDEATCEFASRYDNILYISCNPETLARDLDTLCKTHSVSDMALFDQFPYTHHAEMGVRLIRKGSAL</sequence>
<dbReference type="PROSITE" id="PS51687">
    <property type="entry name" value="SAM_MT_RNA_M5U"/>
    <property type="match status" value="1"/>
</dbReference>
<dbReference type="HAMAP" id="MF_01011">
    <property type="entry name" value="RNA_methyltr_TrmA"/>
    <property type="match status" value="1"/>
</dbReference>
<dbReference type="EMBL" id="SZPX01000002">
    <property type="protein sequence ID" value="TKI70446.1"/>
    <property type="molecule type" value="Genomic_DNA"/>
</dbReference>
<dbReference type="PROSITE" id="PS01230">
    <property type="entry name" value="TRMA_1"/>
    <property type="match status" value="1"/>
</dbReference>
<keyword evidence="3 5" id="KW-0949">S-adenosyl-L-methionine</keyword>
<feature type="binding site" evidence="5">
    <location>
        <position position="220"/>
    </location>
    <ligand>
        <name>S-adenosyl-L-methionine</name>
        <dbReference type="ChEBI" id="CHEBI:59789"/>
    </ligand>
</feature>
<evidence type="ECO:0000313" key="8">
    <source>
        <dbReference type="Proteomes" id="UP000309561"/>
    </source>
</evidence>
<comment type="caution">
    <text evidence="7">The sequence shown here is derived from an EMBL/GenBank/DDBJ whole genome shotgun (WGS) entry which is preliminary data.</text>
</comment>
<comment type="similarity">
    <text evidence="5">Belongs to the class I-like SAM-binding methyltransferase superfamily. RNA M5U methyltransferase family.</text>
</comment>
<dbReference type="GO" id="GO:0005829">
    <property type="term" value="C:cytosol"/>
    <property type="evidence" value="ECO:0007669"/>
    <property type="project" value="TreeGrafter"/>
</dbReference>
<dbReference type="Pfam" id="PF05958">
    <property type="entry name" value="tRNA_U5-meth_tr"/>
    <property type="match status" value="1"/>
</dbReference>
<dbReference type="EC" id="2.1.1.35" evidence="7"/>
<evidence type="ECO:0000256" key="2">
    <source>
        <dbReference type="ARBA" id="ARBA00022679"/>
    </source>
</evidence>
<protein>
    <submittedName>
        <fullName evidence="7">tRNA (Uridine(54)-C5)-methyltransferase TrmA</fullName>
        <ecNumber evidence="7">2.1.1.35</ecNumber>
    </submittedName>
</protein>
<dbReference type="Gene3D" id="3.40.50.150">
    <property type="entry name" value="Vaccinia Virus protein VP39"/>
    <property type="match status" value="1"/>
</dbReference>
<dbReference type="GO" id="GO:0019843">
    <property type="term" value="F:rRNA binding"/>
    <property type="evidence" value="ECO:0007669"/>
    <property type="project" value="TreeGrafter"/>
</dbReference>
<dbReference type="GO" id="GO:0032259">
    <property type="term" value="P:methylation"/>
    <property type="evidence" value="ECO:0007669"/>
    <property type="project" value="UniProtKB-KW"/>
</dbReference>
<feature type="active site" evidence="6">
    <location>
        <position position="326"/>
    </location>
</feature>
<dbReference type="InterPro" id="IPR010280">
    <property type="entry name" value="U5_MeTrfase_fam"/>
</dbReference>
<evidence type="ECO:0000313" key="7">
    <source>
        <dbReference type="EMBL" id="TKI70446.1"/>
    </source>
</evidence>
<dbReference type="PANTHER" id="PTHR47790:SF2">
    <property type="entry name" value="TRNA_TMRNA (URACIL-C(5))-METHYLTRANSFERASE"/>
    <property type="match status" value="1"/>
</dbReference>
<name>A0A4U2Z7Q1_9BACT</name>
<evidence type="ECO:0000256" key="1">
    <source>
        <dbReference type="ARBA" id="ARBA00022603"/>
    </source>
</evidence>
<evidence type="ECO:0000256" key="3">
    <source>
        <dbReference type="ARBA" id="ARBA00022691"/>
    </source>
</evidence>
<dbReference type="OrthoDB" id="9804590at2"/>
<keyword evidence="1 5" id="KW-0489">Methyltransferase</keyword>
<dbReference type="GO" id="GO:0000049">
    <property type="term" value="F:tRNA binding"/>
    <property type="evidence" value="ECO:0007669"/>
    <property type="project" value="TreeGrafter"/>
</dbReference>
<feature type="binding site" evidence="5">
    <location>
        <position position="241"/>
    </location>
    <ligand>
        <name>S-adenosyl-L-methionine</name>
        <dbReference type="ChEBI" id="CHEBI:59789"/>
    </ligand>
</feature>
<dbReference type="Gene3D" id="2.40.50.1070">
    <property type="match status" value="1"/>
</dbReference>
<gene>
    <name evidence="7" type="primary">trmA</name>
    <name evidence="7" type="ORF">FCU45_03945</name>
</gene>
<dbReference type="Proteomes" id="UP000309561">
    <property type="component" value="Unassembled WGS sequence"/>
</dbReference>
<feature type="binding site" evidence="5">
    <location>
        <position position="192"/>
    </location>
    <ligand>
        <name>S-adenosyl-L-methionine</name>
        <dbReference type="ChEBI" id="CHEBI:59789"/>
    </ligand>
</feature>
<dbReference type="NCBIfam" id="TIGR02143">
    <property type="entry name" value="trmA_only"/>
    <property type="match status" value="1"/>
</dbReference>
<dbReference type="AlphaFoldDB" id="A0A4U2Z7Q1"/>
<organism evidence="7 8">
    <name type="scientific">Sulfurimonas crateris</name>
    <dbReference type="NCBI Taxonomy" id="2574727"/>
    <lineage>
        <taxon>Bacteria</taxon>
        <taxon>Pseudomonadati</taxon>
        <taxon>Campylobacterota</taxon>
        <taxon>Epsilonproteobacteria</taxon>
        <taxon>Campylobacterales</taxon>
        <taxon>Sulfurimonadaceae</taxon>
        <taxon>Sulfurimonas</taxon>
    </lineage>
</organism>
<dbReference type="InterPro" id="IPR011869">
    <property type="entry name" value="TrmA_MeTrfase"/>
</dbReference>
<evidence type="ECO:0000256" key="4">
    <source>
        <dbReference type="ARBA" id="ARBA00022694"/>
    </source>
</evidence>
<dbReference type="FunFam" id="3.40.50.150:FF:000012">
    <property type="entry name" value="tRNA/tmRNA (uracil-C(5))-methyltransferase"/>
    <property type="match status" value="1"/>
</dbReference>
<keyword evidence="4" id="KW-0819">tRNA processing</keyword>
<evidence type="ECO:0000256" key="5">
    <source>
        <dbReference type="PROSITE-ProRule" id="PRU01024"/>
    </source>
</evidence>
<feature type="binding site" evidence="5">
    <location>
        <position position="301"/>
    </location>
    <ligand>
        <name>S-adenosyl-L-methionine</name>
        <dbReference type="ChEBI" id="CHEBI:59789"/>
    </ligand>
</feature>
<reference evidence="7 8" key="1">
    <citation type="submission" date="2019-04" db="EMBL/GenBank/DDBJ databases">
        <title>Sulfurimonas crateris sp. nov. a facultative anaerobic sulfur-oxidizing chemolithautotrophic bacterium isolated from a terrestrial mud vulcano.</title>
        <authorList>
            <person name="Ratnikova N.M."/>
            <person name="Slobodkin A.I."/>
            <person name="Merkel A.Y."/>
            <person name="Novikov A."/>
            <person name="Bonch-Osmolovskaya E.A."/>
            <person name="Slobodkina G.B."/>
        </authorList>
    </citation>
    <scope>NUCLEOTIDE SEQUENCE [LARGE SCALE GENOMIC DNA]</scope>
    <source>
        <strain evidence="7 8">SN118</strain>
    </source>
</reference>
<proteinExistence type="inferred from homology"/>
<dbReference type="InterPro" id="IPR030390">
    <property type="entry name" value="MeTrfase_TrmA_AS"/>
</dbReference>
<keyword evidence="8" id="KW-1185">Reference proteome</keyword>
<dbReference type="RefSeq" id="WP_137012499.1">
    <property type="nucleotide sequence ID" value="NZ_SZPX01000002.1"/>
</dbReference>
<dbReference type="SUPFAM" id="SSF53335">
    <property type="entry name" value="S-adenosyl-L-methionine-dependent methyltransferases"/>
    <property type="match status" value="1"/>
</dbReference>
<dbReference type="CDD" id="cd02440">
    <property type="entry name" value="AdoMet_MTases"/>
    <property type="match status" value="1"/>
</dbReference>
<evidence type="ECO:0000256" key="6">
    <source>
        <dbReference type="PROSITE-ProRule" id="PRU10015"/>
    </source>
</evidence>